<dbReference type="AlphaFoldDB" id="A0A3D8IQ44"/>
<keyword evidence="3" id="KW-1185">Reference proteome</keyword>
<name>A0A3D8IQ44_9HELI</name>
<dbReference type="RefSeq" id="WP_115542517.1">
    <property type="nucleotide sequence ID" value="NZ_NXLQ01000003.1"/>
</dbReference>
<dbReference type="SUPFAM" id="SSF51735">
    <property type="entry name" value="NAD(P)-binding Rossmann-fold domains"/>
    <property type="match status" value="1"/>
</dbReference>
<evidence type="ECO:0000313" key="3">
    <source>
        <dbReference type="Proteomes" id="UP000256379"/>
    </source>
</evidence>
<dbReference type="PANTHER" id="PTHR33303">
    <property type="entry name" value="CYTOPLASMIC PROTEIN-RELATED"/>
    <property type="match status" value="1"/>
</dbReference>
<organism evidence="2 3">
    <name type="scientific">Helicobacter didelphidarum</name>
    <dbReference type="NCBI Taxonomy" id="2040648"/>
    <lineage>
        <taxon>Bacteria</taxon>
        <taxon>Pseudomonadati</taxon>
        <taxon>Campylobacterota</taxon>
        <taxon>Epsilonproteobacteria</taxon>
        <taxon>Campylobacterales</taxon>
        <taxon>Helicobacteraceae</taxon>
        <taxon>Helicobacter</taxon>
    </lineage>
</organism>
<dbReference type="Gene3D" id="3.40.50.720">
    <property type="entry name" value="NAD(P)-binding Rossmann-like Domain"/>
    <property type="match status" value="1"/>
</dbReference>
<dbReference type="Pfam" id="PF13380">
    <property type="entry name" value="CoA_binding_2"/>
    <property type="match status" value="1"/>
</dbReference>
<evidence type="ECO:0000313" key="2">
    <source>
        <dbReference type="EMBL" id="RDU66731.1"/>
    </source>
</evidence>
<gene>
    <name evidence="2" type="ORF">CQA53_02880</name>
</gene>
<accession>A0A3D8IQ44</accession>
<dbReference type="InterPro" id="IPR036291">
    <property type="entry name" value="NAD(P)-bd_dom_sf"/>
</dbReference>
<dbReference type="PROSITE" id="PS50835">
    <property type="entry name" value="IG_LIKE"/>
    <property type="match status" value="1"/>
</dbReference>
<dbReference type="InterPro" id="IPR007110">
    <property type="entry name" value="Ig-like_dom"/>
</dbReference>
<dbReference type="OrthoDB" id="9804695at2"/>
<dbReference type="Proteomes" id="UP000256379">
    <property type="component" value="Unassembled WGS sequence"/>
</dbReference>
<evidence type="ECO:0000259" key="1">
    <source>
        <dbReference type="PROSITE" id="PS50835"/>
    </source>
</evidence>
<reference evidence="2 3" key="1">
    <citation type="submission" date="2018-04" db="EMBL/GenBank/DDBJ databases">
        <title>Novel Campyloabacter and Helicobacter Species and Strains.</title>
        <authorList>
            <person name="Mannion A.J."/>
            <person name="Shen Z."/>
            <person name="Fox J.G."/>
        </authorList>
    </citation>
    <scope>NUCLEOTIDE SEQUENCE [LARGE SCALE GENOMIC DNA]</scope>
    <source>
        <strain evidence="2 3">MIT 17-337</strain>
    </source>
</reference>
<protein>
    <submittedName>
        <fullName evidence="2">Succinyl-CoA synthetase subunit alpha</fullName>
    </submittedName>
</protein>
<sequence length="145" mass="17100">MQQHVHFDSIKIIALVGFSPKKERDSYRVGTYLLHHGFEVFPIYPREEMIANRRVYRDLSELFAIHGNNVILDCIVMFRNSDSCLESANEILHLHDIQGIKLPKVFWMQRGIFNQEARMILERKGIIVVENRCIMVEHSKFLKCK</sequence>
<comment type="caution">
    <text evidence="2">The sequence shown here is derived from an EMBL/GenBank/DDBJ whole genome shotgun (WGS) entry which is preliminary data.</text>
</comment>
<dbReference type="EMBL" id="NXLQ01000003">
    <property type="protein sequence ID" value="RDU66731.1"/>
    <property type="molecule type" value="Genomic_DNA"/>
</dbReference>
<proteinExistence type="predicted"/>
<feature type="domain" description="Ig-like" evidence="1">
    <location>
        <begin position="45"/>
        <end position="145"/>
    </location>
</feature>
<dbReference type="PANTHER" id="PTHR33303:SF2">
    <property type="entry name" value="COA-BINDING DOMAIN-CONTAINING PROTEIN"/>
    <property type="match status" value="1"/>
</dbReference>
<dbReference type="InterPro" id="IPR003781">
    <property type="entry name" value="CoA-bd"/>
</dbReference>